<evidence type="ECO:0000313" key="7">
    <source>
        <dbReference type="Proteomes" id="UP001589647"/>
    </source>
</evidence>
<feature type="signal peptide" evidence="4">
    <location>
        <begin position="1"/>
        <end position="34"/>
    </location>
</feature>
<proteinExistence type="inferred from homology"/>
<name>A0ABV5IZM5_9ACTN</name>
<feature type="domain" description="Peptidase S33 tripeptidyl aminopeptidase-like C-terminal" evidence="5">
    <location>
        <begin position="418"/>
        <end position="507"/>
    </location>
</feature>
<feature type="chain" id="PRO_5046555066" evidence="4">
    <location>
        <begin position="35"/>
        <end position="510"/>
    </location>
</feature>
<dbReference type="PANTHER" id="PTHR43248">
    <property type="entry name" value="2-SUCCINYL-6-HYDROXY-2,4-CYCLOHEXADIENE-1-CARBOXYLATE SYNTHASE"/>
    <property type="match status" value="1"/>
</dbReference>
<dbReference type="SUPFAM" id="SSF53474">
    <property type="entry name" value="alpha/beta-Hydrolases"/>
    <property type="match status" value="1"/>
</dbReference>
<gene>
    <name evidence="6" type="ORF">ACFFV7_53125</name>
</gene>
<evidence type="ECO:0000313" key="6">
    <source>
        <dbReference type="EMBL" id="MFB9210012.1"/>
    </source>
</evidence>
<protein>
    <submittedName>
        <fullName evidence="6">Alpha/beta hydrolase</fullName>
    </submittedName>
</protein>
<keyword evidence="3 6" id="KW-0378">Hydrolase</keyword>
<dbReference type="Proteomes" id="UP001589647">
    <property type="component" value="Unassembled WGS sequence"/>
</dbReference>
<comment type="similarity">
    <text evidence="1">Belongs to the peptidase S33 family.</text>
</comment>
<keyword evidence="2 4" id="KW-0732">Signal</keyword>
<dbReference type="InterPro" id="IPR013595">
    <property type="entry name" value="Pept_S33_TAP-like_C"/>
</dbReference>
<dbReference type="RefSeq" id="WP_189651529.1">
    <property type="nucleotide sequence ID" value="NZ_BMRC01000020.1"/>
</dbReference>
<dbReference type="GO" id="GO:0016787">
    <property type="term" value="F:hydrolase activity"/>
    <property type="evidence" value="ECO:0007669"/>
    <property type="project" value="UniProtKB-KW"/>
</dbReference>
<dbReference type="InterPro" id="IPR029058">
    <property type="entry name" value="AB_hydrolase_fold"/>
</dbReference>
<accession>A0ABV5IZM5</accession>
<dbReference type="EMBL" id="JBHMEI010000109">
    <property type="protein sequence ID" value="MFB9210012.1"/>
    <property type="molecule type" value="Genomic_DNA"/>
</dbReference>
<evidence type="ECO:0000256" key="2">
    <source>
        <dbReference type="ARBA" id="ARBA00022729"/>
    </source>
</evidence>
<keyword evidence="7" id="KW-1185">Reference proteome</keyword>
<sequence>MTRRSSPRSLPRVLTGAALTMALVTSSGFTPANAIAVAGAPPLDESRAISWGPCTGLPVPTAGLDCGRLTVPLDYGNPGAGSIDVAVIRAKATGTRIGSLVMNFGGGGNGVINLAASHQKYAALRERYDLVSFDPRGSGGTSPPACGSGAVADRLFAVNPGVGNPADRKAFLQATVDFVRACEKGSGGMLPHAGMGDTARDMDRLRAALGENKLNYYGMSLGSVLGGVYATLHPQRVGRMVLDAGLNPRQSVVEVARQLTRASQLFYERFLSWCVEKGCDLGKDTKAVNGAIEGLVERLKSRPLKGGDRPLGASLAITALLAVSGGEPYWQELEARLAQAIKGDGDPLLKLADAIAGRQNGTYPSLGVFGSAPYNSAVYCRDRERPAVRDLPRIEAELTRISPIFGQLSPTTGFLIPTCAQWPVPVDPEGRTVRHTGPAPIVVISSEQDTAAPTKEAASLTRQLTNGVLVTYGGDLHAAYPAGGPCIAAVVEDYVVTGKVPAKGTSCPAA</sequence>
<reference evidence="6 7" key="1">
    <citation type="submission" date="2024-09" db="EMBL/GenBank/DDBJ databases">
        <authorList>
            <person name="Sun Q."/>
            <person name="Mori K."/>
        </authorList>
    </citation>
    <scope>NUCLEOTIDE SEQUENCE [LARGE SCALE GENOMIC DNA]</scope>
    <source>
        <strain evidence="6 7">CCM 3426</strain>
    </source>
</reference>
<dbReference type="Pfam" id="PF08386">
    <property type="entry name" value="Abhydrolase_4"/>
    <property type="match status" value="1"/>
</dbReference>
<evidence type="ECO:0000256" key="4">
    <source>
        <dbReference type="SAM" id="SignalP"/>
    </source>
</evidence>
<dbReference type="Gene3D" id="3.40.50.1820">
    <property type="entry name" value="alpha/beta hydrolase"/>
    <property type="match status" value="1"/>
</dbReference>
<evidence type="ECO:0000259" key="5">
    <source>
        <dbReference type="Pfam" id="PF08386"/>
    </source>
</evidence>
<dbReference type="PANTHER" id="PTHR43248:SF29">
    <property type="entry name" value="TRIPEPTIDYL AMINOPEPTIDASE"/>
    <property type="match status" value="1"/>
</dbReference>
<evidence type="ECO:0000256" key="1">
    <source>
        <dbReference type="ARBA" id="ARBA00010088"/>
    </source>
</evidence>
<comment type="caution">
    <text evidence="6">The sequence shown here is derived from an EMBL/GenBank/DDBJ whole genome shotgun (WGS) entry which is preliminary data.</text>
</comment>
<evidence type="ECO:0000256" key="3">
    <source>
        <dbReference type="ARBA" id="ARBA00022801"/>
    </source>
</evidence>
<organism evidence="6 7">
    <name type="scientific">Nonomuraea spiralis</name>
    <dbReference type="NCBI Taxonomy" id="46182"/>
    <lineage>
        <taxon>Bacteria</taxon>
        <taxon>Bacillati</taxon>
        <taxon>Actinomycetota</taxon>
        <taxon>Actinomycetes</taxon>
        <taxon>Streptosporangiales</taxon>
        <taxon>Streptosporangiaceae</taxon>
        <taxon>Nonomuraea</taxon>
    </lineage>
</organism>
<dbReference type="InterPro" id="IPR051601">
    <property type="entry name" value="Serine_prot/Carboxylest_S33"/>
</dbReference>